<evidence type="ECO:0000313" key="2">
    <source>
        <dbReference type="Proteomes" id="UP000299102"/>
    </source>
</evidence>
<reference evidence="1 2" key="1">
    <citation type="journal article" date="2019" name="Commun. Biol.">
        <title>The bagworm genome reveals a unique fibroin gene that provides high tensile strength.</title>
        <authorList>
            <person name="Kono N."/>
            <person name="Nakamura H."/>
            <person name="Ohtoshi R."/>
            <person name="Tomita M."/>
            <person name="Numata K."/>
            <person name="Arakawa K."/>
        </authorList>
    </citation>
    <scope>NUCLEOTIDE SEQUENCE [LARGE SCALE GENOMIC DNA]</scope>
</reference>
<sequence length="228" mass="25288">MGSNSFRRCFGPVSESSRGQLLPMQFLPTRSSPIRYPFLVQETGNALLTPLVLLVSLGGGDRLLSPVSPAHSSLNFAINKPIQTSRFRYASRRVGSQIRGSVRNGSDPIRIARSSAGRGRDHQSSRFNGISTYQFCLPELLAVSECTTLSTLYKTFASLPIESVAFVRKGIETDHDHDRNGKSSVIALVKISDDGQTRTCSMRHAADPRHRFYATNVYPTDWILIRKD</sequence>
<accession>A0A4C1YZY9</accession>
<gene>
    <name evidence="1" type="ORF">EVAR_87033_1</name>
</gene>
<name>A0A4C1YZY9_EUMVA</name>
<dbReference type="EMBL" id="BGZK01001536">
    <property type="protein sequence ID" value="GBP81896.1"/>
    <property type="molecule type" value="Genomic_DNA"/>
</dbReference>
<organism evidence="1 2">
    <name type="scientific">Eumeta variegata</name>
    <name type="common">Bagworm moth</name>
    <name type="synonym">Eumeta japonica</name>
    <dbReference type="NCBI Taxonomy" id="151549"/>
    <lineage>
        <taxon>Eukaryota</taxon>
        <taxon>Metazoa</taxon>
        <taxon>Ecdysozoa</taxon>
        <taxon>Arthropoda</taxon>
        <taxon>Hexapoda</taxon>
        <taxon>Insecta</taxon>
        <taxon>Pterygota</taxon>
        <taxon>Neoptera</taxon>
        <taxon>Endopterygota</taxon>
        <taxon>Lepidoptera</taxon>
        <taxon>Glossata</taxon>
        <taxon>Ditrysia</taxon>
        <taxon>Tineoidea</taxon>
        <taxon>Psychidae</taxon>
        <taxon>Oiketicinae</taxon>
        <taxon>Eumeta</taxon>
    </lineage>
</organism>
<proteinExistence type="predicted"/>
<dbReference type="Proteomes" id="UP000299102">
    <property type="component" value="Unassembled WGS sequence"/>
</dbReference>
<keyword evidence="2" id="KW-1185">Reference proteome</keyword>
<protein>
    <submittedName>
        <fullName evidence="1">Uncharacterized protein</fullName>
    </submittedName>
</protein>
<comment type="caution">
    <text evidence="1">The sequence shown here is derived from an EMBL/GenBank/DDBJ whole genome shotgun (WGS) entry which is preliminary data.</text>
</comment>
<dbReference type="AlphaFoldDB" id="A0A4C1YZY9"/>
<evidence type="ECO:0000313" key="1">
    <source>
        <dbReference type="EMBL" id="GBP81896.1"/>
    </source>
</evidence>